<dbReference type="InterPro" id="IPR012951">
    <property type="entry name" value="BBE"/>
</dbReference>
<dbReference type="InterPro" id="IPR016169">
    <property type="entry name" value="FAD-bd_PCMH_sub2"/>
</dbReference>
<evidence type="ECO:0000256" key="3">
    <source>
        <dbReference type="ARBA" id="ARBA00022827"/>
    </source>
</evidence>
<proteinExistence type="inferred from homology"/>
<dbReference type="EMBL" id="RYZW01000141">
    <property type="protein sequence ID" value="TDZ41310.1"/>
    <property type="molecule type" value="Genomic_DNA"/>
</dbReference>
<keyword evidence="3" id="KW-0274">FAD</keyword>
<dbReference type="Pfam" id="PF08031">
    <property type="entry name" value="BBE"/>
    <property type="match status" value="1"/>
</dbReference>
<dbReference type="GO" id="GO:0071949">
    <property type="term" value="F:FAD binding"/>
    <property type="evidence" value="ECO:0007669"/>
    <property type="project" value="InterPro"/>
</dbReference>
<dbReference type="InterPro" id="IPR016167">
    <property type="entry name" value="FAD-bd_PCMH_sub1"/>
</dbReference>
<dbReference type="InterPro" id="IPR006093">
    <property type="entry name" value="Oxy_OxRdtase_FAD_BS"/>
</dbReference>
<feature type="domain" description="FAD-binding PCMH-type" evidence="6">
    <location>
        <begin position="84"/>
        <end position="274"/>
    </location>
</feature>
<name>A0A4R8QVW9_COLTR</name>
<dbReference type="STRING" id="5466.A0A4R8QVW9"/>
<evidence type="ECO:0000256" key="1">
    <source>
        <dbReference type="ARBA" id="ARBA00005466"/>
    </source>
</evidence>
<dbReference type="PROSITE" id="PS51387">
    <property type="entry name" value="FAD_PCMH"/>
    <property type="match status" value="1"/>
</dbReference>
<evidence type="ECO:0000313" key="7">
    <source>
        <dbReference type="EMBL" id="TDZ41310.1"/>
    </source>
</evidence>
<dbReference type="AlphaFoldDB" id="A0A4R8QVW9"/>
<protein>
    <submittedName>
        <fullName evidence="7">FAD-linked oxidoreductase sorD</fullName>
    </submittedName>
</protein>
<reference evidence="7 8" key="1">
    <citation type="submission" date="2018-12" db="EMBL/GenBank/DDBJ databases">
        <title>Genome sequence and assembly of Colletotrichum trifolii.</title>
        <authorList>
            <person name="Gan P."/>
            <person name="Shirasu K."/>
        </authorList>
    </citation>
    <scope>NUCLEOTIDE SEQUENCE [LARGE SCALE GENOMIC DNA]</scope>
    <source>
        <strain evidence="7 8">543-2</strain>
    </source>
</reference>
<gene>
    <name evidence="7" type="primary">sorD-6</name>
    <name evidence="7" type="ORF">CTRI78_v009774</name>
</gene>
<dbReference type="SUPFAM" id="SSF56176">
    <property type="entry name" value="FAD-binding/transporter-associated domain-like"/>
    <property type="match status" value="1"/>
</dbReference>
<evidence type="ECO:0000313" key="8">
    <source>
        <dbReference type="Proteomes" id="UP000295703"/>
    </source>
</evidence>
<dbReference type="Gene3D" id="3.30.43.10">
    <property type="entry name" value="Uridine Diphospho-n-acetylenolpyruvylglucosamine Reductase, domain 2"/>
    <property type="match status" value="1"/>
</dbReference>
<feature type="transmembrane region" description="Helical" evidence="5">
    <location>
        <begin position="21"/>
        <end position="40"/>
    </location>
</feature>
<comment type="similarity">
    <text evidence="1">Belongs to the oxygen-dependent FAD-linked oxidoreductase family.</text>
</comment>
<keyword evidence="5" id="KW-1133">Transmembrane helix</keyword>
<dbReference type="InterPro" id="IPR050416">
    <property type="entry name" value="FAD-linked_Oxidoreductase"/>
</dbReference>
<dbReference type="PROSITE" id="PS00862">
    <property type="entry name" value="OX2_COVAL_FAD"/>
    <property type="match status" value="1"/>
</dbReference>
<keyword evidence="2" id="KW-0285">Flavoprotein</keyword>
<dbReference type="PANTHER" id="PTHR42973">
    <property type="entry name" value="BINDING OXIDOREDUCTASE, PUTATIVE (AFU_ORTHOLOGUE AFUA_1G17690)-RELATED"/>
    <property type="match status" value="1"/>
</dbReference>
<dbReference type="GO" id="GO:0016491">
    <property type="term" value="F:oxidoreductase activity"/>
    <property type="evidence" value="ECO:0007669"/>
    <property type="project" value="UniProtKB-KW"/>
</dbReference>
<keyword evidence="5" id="KW-0812">Transmembrane</keyword>
<dbReference type="Gene3D" id="3.40.462.20">
    <property type="match status" value="1"/>
</dbReference>
<sequence length="466" mass="51384">MAPIQSNWATTLPGQQARRPASWGFLTSISAAAFMTQYFLAPGPLVQPPSLKSCLLDVCDGQPGCVQFPGEETSDWLQPFNLGQVSVPAAIVRPKNAQEIASIVNCAATHGSKVQAKAGGHSFANQGFGGEDGAVSVDMHNFRYVTVDSADLTARGGFGPMSRMWGTTLDHVEEVEVVTANGTIVRASNHHNTDLFFAIRGAGAGFGIVTEFKMRTRSIPREVLHLDLTFDLEQSTDLTKEFFKWQKLAADRTLDHRFGTEFTVTPLGIRLSATWYGTEEELNDSGVLKKLSYQVAIISSRESWETSLARRESEESLHIPNHPSKLLLKGLGFTQEDVLAGDQIADLFEYLKVKSQLSNSWSIKFTASGGAVADVPMAATAFAHRDKFMFYQSYSVDDSRATRSVLDGFHEKLLNLVHDEHQSTYPGFSDPELRNPQRAYWGSNLPALEQIKASWDPSDIFHHPQI</sequence>
<dbReference type="PANTHER" id="PTHR42973:SF17">
    <property type="entry name" value="OXIDASE, PUTATIVE (AFU_ORTHOLOGUE AFUA_6G14340)-RELATED"/>
    <property type="match status" value="1"/>
</dbReference>
<evidence type="ECO:0000259" key="6">
    <source>
        <dbReference type="PROSITE" id="PS51387"/>
    </source>
</evidence>
<evidence type="ECO:0000256" key="2">
    <source>
        <dbReference type="ARBA" id="ARBA00022630"/>
    </source>
</evidence>
<accession>A0A4R8QVW9</accession>
<dbReference type="InterPro" id="IPR006094">
    <property type="entry name" value="Oxid_FAD_bind_N"/>
</dbReference>
<dbReference type="InterPro" id="IPR016166">
    <property type="entry name" value="FAD-bd_PCMH"/>
</dbReference>
<organism evidence="7 8">
    <name type="scientific">Colletotrichum trifolii</name>
    <dbReference type="NCBI Taxonomy" id="5466"/>
    <lineage>
        <taxon>Eukaryota</taxon>
        <taxon>Fungi</taxon>
        <taxon>Dikarya</taxon>
        <taxon>Ascomycota</taxon>
        <taxon>Pezizomycotina</taxon>
        <taxon>Sordariomycetes</taxon>
        <taxon>Hypocreomycetidae</taxon>
        <taxon>Glomerellales</taxon>
        <taxon>Glomerellaceae</taxon>
        <taxon>Colletotrichum</taxon>
        <taxon>Colletotrichum orbiculare species complex</taxon>
    </lineage>
</organism>
<comment type="caution">
    <text evidence="7">The sequence shown here is derived from an EMBL/GenBank/DDBJ whole genome shotgun (WGS) entry which is preliminary data.</text>
</comment>
<dbReference type="Gene3D" id="3.30.465.10">
    <property type="match status" value="1"/>
</dbReference>
<keyword evidence="8" id="KW-1185">Reference proteome</keyword>
<keyword evidence="4" id="KW-0560">Oxidoreductase</keyword>
<evidence type="ECO:0000256" key="5">
    <source>
        <dbReference type="SAM" id="Phobius"/>
    </source>
</evidence>
<dbReference type="Pfam" id="PF01565">
    <property type="entry name" value="FAD_binding_4"/>
    <property type="match status" value="1"/>
</dbReference>
<dbReference type="Proteomes" id="UP000295703">
    <property type="component" value="Unassembled WGS sequence"/>
</dbReference>
<dbReference type="InterPro" id="IPR036318">
    <property type="entry name" value="FAD-bd_PCMH-like_sf"/>
</dbReference>
<evidence type="ECO:0000256" key="4">
    <source>
        <dbReference type="ARBA" id="ARBA00023002"/>
    </source>
</evidence>
<keyword evidence="5" id="KW-0472">Membrane</keyword>